<dbReference type="SMART" id="SM00257">
    <property type="entry name" value="LysM"/>
    <property type="match status" value="2"/>
</dbReference>
<dbReference type="PANTHER" id="PTHR47360:SF1">
    <property type="entry name" value="ENDOPEPTIDASE NLPC-RELATED"/>
    <property type="match status" value="1"/>
</dbReference>
<dbReference type="PROSITE" id="PS51935">
    <property type="entry name" value="NLPC_P60"/>
    <property type="match status" value="1"/>
</dbReference>
<reference evidence="10 11" key="1">
    <citation type="journal article" date="2011" name="Stand. Genomic Sci.">
        <title>Complete genome sequence of Deinococcus maricopensis type strain (LB-34).</title>
        <authorList>
            <person name="Pukall R."/>
            <person name="Zeytun A."/>
            <person name="Lucas S."/>
            <person name="Lapidus A."/>
            <person name="Hammon N."/>
            <person name="Deshpande S."/>
            <person name="Nolan M."/>
            <person name="Cheng J.F."/>
            <person name="Pitluck S."/>
            <person name="Liolios K."/>
            <person name="Pagani I."/>
            <person name="Mikhailova N."/>
            <person name="Ivanova N."/>
            <person name="Mavromatis K."/>
            <person name="Pati A."/>
            <person name="Tapia R."/>
            <person name="Han C."/>
            <person name="Goodwin L."/>
            <person name="Chen A."/>
            <person name="Palaniappan K."/>
            <person name="Land M."/>
            <person name="Hauser L."/>
            <person name="Chang Y.J."/>
            <person name="Jeffries C.D."/>
            <person name="Brambilla E.M."/>
            <person name="Rohde M."/>
            <person name="Goker M."/>
            <person name="Detter J.C."/>
            <person name="Woyke T."/>
            <person name="Bristow J."/>
            <person name="Eisen J.A."/>
            <person name="Markowitz V."/>
            <person name="Hugenholtz P."/>
            <person name="Kyrpides N.C."/>
            <person name="Klenk H.P."/>
        </authorList>
    </citation>
    <scope>NUCLEOTIDE SEQUENCE [LARGE SCALE GENOMIC DNA]</scope>
    <source>
        <strain evidence="11">DSM 21211 / LMG 22137 / NRRL B-23946 / LB-34</strain>
    </source>
</reference>
<proteinExistence type="inferred from homology"/>
<keyword evidence="6" id="KW-0788">Thiol protease</keyword>
<dbReference type="InterPro" id="IPR052062">
    <property type="entry name" value="Murein_DD/LD_carboxypeptidase"/>
</dbReference>
<gene>
    <name evidence="10" type="ordered locus">Deima_1385</name>
</gene>
<evidence type="ECO:0000256" key="6">
    <source>
        <dbReference type="ARBA" id="ARBA00022807"/>
    </source>
</evidence>
<dbReference type="GO" id="GO:0008234">
    <property type="term" value="F:cysteine-type peptidase activity"/>
    <property type="evidence" value="ECO:0007669"/>
    <property type="project" value="UniProtKB-KW"/>
</dbReference>
<dbReference type="RefSeq" id="WP_013556540.1">
    <property type="nucleotide sequence ID" value="NC_014958.1"/>
</dbReference>
<sequence length="285" mass="29682" precursor="true">MTRPLLLTLALALLTPALADAYTVQAGDTAYSVARRAGLSVDQLLTLNALTSPNLRAGQVLNLTLSAPSPSSVTYTVAPGDTAYNIARRANLSVDALLSLNNLSSADLRLGQVLTLPVAIAPLTPSSAPAPLRAAAPTLPPVSALSVTALPTGDIGADLRALGTPWLGAPYVWGGASTTGVDCSGLTMELYAQLGVKLPHQSAQQFTLGDSVDRDTLEPGDLVFFDTEGGGHVTHVGIYLGDDEFINANSYLGRVSIDKLSSTYFATRYLGARRLTPPLTARRGL</sequence>
<dbReference type="InterPro" id="IPR036779">
    <property type="entry name" value="LysM_dom_sf"/>
</dbReference>
<reference evidence="11" key="2">
    <citation type="submission" date="2011-01" db="EMBL/GenBank/DDBJ databases">
        <title>The complete genome of Deinococcus maricopensis DSM 21211.</title>
        <authorList>
            <consortium name="US DOE Joint Genome Institute (JGI-PGF)"/>
            <person name="Lucas S."/>
            <person name="Copeland A."/>
            <person name="Lapidus A."/>
            <person name="Goodwin L."/>
            <person name="Pitluck S."/>
            <person name="Kyrpides N."/>
            <person name="Mavromatis K."/>
            <person name="Pagani I."/>
            <person name="Ivanova N."/>
            <person name="Ovchinnikova G."/>
            <person name="Zeytun A."/>
            <person name="Detter J.C."/>
            <person name="Han C."/>
            <person name="Land M."/>
            <person name="Hauser L."/>
            <person name="Markowitz V."/>
            <person name="Cheng J.-F."/>
            <person name="Hugenholtz P."/>
            <person name="Woyke T."/>
            <person name="Wu D."/>
            <person name="Pukall R."/>
            <person name="Gehrich-Schroeter G."/>
            <person name="Brambilla E."/>
            <person name="Klenk H.-P."/>
            <person name="Eisen J.A."/>
        </authorList>
    </citation>
    <scope>NUCLEOTIDE SEQUENCE [LARGE SCALE GENOMIC DNA]</scope>
    <source>
        <strain evidence="11">DSM 21211 / LMG 22137 / NRRL B-23946 / LB-34</strain>
    </source>
</reference>
<feature type="domain" description="LysM" evidence="8">
    <location>
        <begin position="73"/>
        <end position="116"/>
    </location>
</feature>
<dbReference type="InterPro" id="IPR018392">
    <property type="entry name" value="LysM"/>
</dbReference>
<evidence type="ECO:0000256" key="1">
    <source>
        <dbReference type="ARBA" id="ARBA00007074"/>
    </source>
</evidence>
<dbReference type="Gene3D" id="3.90.1720.10">
    <property type="entry name" value="endopeptidase domain like (from Nostoc punctiforme)"/>
    <property type="match status" value="1"/>
</dbReference>
<dbReference type="OrthoDB" id="9808890at2"/>
<dbReference type="STRING" id="709986.Deima_1385"/>
<dbReference type="GO" id="GO:0006508">
    <property type="term" value="P:proteolysis"/>
    <property type="evidence" value="ECO:0007669"/>
    <property type="project" value="UniProtKB-KW"/>
</dbReference>
<keyword evidence="5" id="KW-0378">Hydrolase</keyword>
<dbReference type="Gene3D" id="3.10.350.10">
    <property type="entry name" value="LysM domain"/>
    <property type="match status" value="2"/>
</dbReference>
<keyword evidence="3 7" id="KW-0732">Signal</keyword>
<keyword evidence="11" id="KW-1185">Reference proteome</keyword>
<organism evidence="10 11">
    <name type="scientific">Deinococcus maricopensis (strain DSM 21211 / LMG 22137 / NRRL B-23946 / LB-34)</name>
    <dbReference type="NCBI Taxonomy" id="709986"/>
    <lineage>
        <taxon>Bacteria</taxon>
        <taxon>Thermotogati</taxon>
        <taxon>Deinococcota</taxon>
        <taxon>Deinococci</taxon>
        <taxon>Deinococcales</taxon>
        <taxon>Deinococcaceae</taxon>
        <taxon>Deinococcus</taxon>
    </lineage>
</organism>
<evidence type="ECO:0000313" key="11">
    <source>
        <dbReference type="Proteomes" id="UP000008635"/>
    </source>
</evidence>
<evidence type="ECO:0000259" key="8">
    <source>
        <dbReference type="PROSITE" id="PS51782"/>
    </source>
</evidence>
<evidence type="ECO:0000256" key="7">
    <source>
        <dbReference type="SAM" id="SignalP"/>
    </source>
</evidence>
<dbReference type="PROSITE" id="PS51782">
    <property type="entry name" value="LYSM"/>
    <property type="match status" value="2"/>
</dbReference>
<evidence type="ECO:0000313" key="10">
    <source>
        <dbReference type="EMBL" id="ADV67035.1"/>
    </source>
</evidence>
<evidence type="ECO:0000256" key="5">
    <source>
        <dbReference type="ARBA" id="ARBA00022801"/>
    </source>
</evidence>
<dbReference type="Pfam" id="PF01476">
    <property type="entry name" value="LysM"/>
    <property type="match status" value="2"/>
</dbReference>
<dbReference type="EMBL" id="CP002454">
    <property type="protein sequence ID" value="ADV67035.1"/>
    <property type="molecule type" value="Genomic_DNA"/>
</dbReference>
<name>E8U7J6_DEIML</name>
<dbReference type="InterPro" id="IPR000064">
    <property type="entry name" value="NLP_P60_dom"/>
</dbReference>
<dbReference type="InterPro" id="IPR038765">
    <property type="entry name" value="Papain-like_cys_pep_sf"/>
</dbReference>
<dbReference type="CDD" id="cd00118">
    <property type="entry name" value="LysM"/>
    <property type="match status" value="2"/>
</dbReference>
<dbReference type="Proteomes" id="UP000008635">
    <property type="component" value="Chromosome"/>
</dbReference>
<dbReference type="AlphaFoldDB" id="E8U7J6"/>
<evidence type="ECO:0000259" key="9">
    <source>
        <dbReference type="PROSITE" id="PS51935"/>
    </source>
</evidence>
<feature type="chain" id="PRO_5003228404" evidence="7">
    <location>
        <begin position="20"/>
        <end position="285"/>
    </location>
</feature>
<protein>
    <submittedName>
        <fullName evidence="10">NLP/P60 protein</fullName>
    </submittedName>
</protein>
<evidence type="ECO:0000256" key="3">
    <source>
        <dbReference type="ARBA" id="ARBA00022729"/>
    </source>
</evidence>
<feature type="domain" description="LysM" evidence="8">
    <location>
        <begin position="20"/>
        <end position="63"/>
    </location>
</feature>
<dbReference type="Pfam" id="PF00877">
    <property type="entry name" value="NLPC_P60"/>
    <property type="match status" value="1"/>
</dbReference>
<dbReference type="SUPFAM" id="SSF54106">
    <property type="entry name" value="LysM domain"/>
    <property type="match status" value="2"/>
</dbReference>
<feature type="signal peptide" evidence="7">
    <location>
        <begin position="1"/>
        <end position="19"/>
    </location>
</feature>
<evidence type="ECO:0000256" key="4">
    <source>
        <dbReference type="ARBA" id="ARBA00022737"/>
    </source>
</evidence>
<evidence type="ECO:0000256" key="2">
    <source>
        <dbReference type="ARBA" id="ARBA00022670"/>
    </source>
</evidence>
<dbReference type="SUPFAM" id="SSF54001">
    <property type="entry name" value="Cysteine proteinases"/>
    <property type="match status" value="1"/>
</dbReference>
<dbReference type="KEGG" id="dmr:Deima_1385"/>
<accession>E8U7J6</accession>
<comment type="similarity">
    <text evidence="1">Belongs to the peptidase C40 family.</text>
</comment>
<keyword evidence="2" id="KW-0645">Protease</keyword>
<keyword evidence="4" id="KW-0677">Repeat</keyword>
<dbReference type="eggNOG" id="COG1388">
    <property type="taxonomic scope" value="Bacteria"/>
</dbReference>
<dbReference type="eggNOG" id="COG0791">
    <property type="taxonomic scope" value="Bacteria"/>
</dbReference>
<feature type="domain" description="NlpC/P60" evidence="9">
    <location>
        <begin position="153"/>
        <end position="276"/>
    </location>
</feature>
<dbReference type="HOGENOM" id="CLU_016043_1_1_0"/>
<dbReference type="PANTHER" id="PTHR47360">
    <property type="entry name" value="MUREIN DD-ENDOPEPTIDASE MEPS/MUREIN LD-CARBOXYPEPTIDASE"/>
    <property type="match status" value="1"/>
</dbReference>